<accession>A0A1I2C9C2</accession>
<dbReference type="CDD" id="cd12797">
    <property type="entry name" value="M23_peptidase"/>
    <property type="match status" value="1"/>
</dbReference>
<organism evidence="4 5">
    <name type="scientific">Thermoflexibacter ruber</name>
    <dbReference type="NCBI Taxonomy" id="1003"/>
    <lineage>
        <taxon>Bacteria</taxon>
        <taxon>Pseudomonadati</taxon>
        <taxon>Bacteroidota</taxon>
        <taxon>Cytophagia</taxon>
        <taxon>Cytophagales</taxon>
        <taxon>Thermoflexibacteraceae</taxon>
        <taxon>Thermoflexibacter</taxon>
    </lineage>
</organism>
<dbReference type="OrthoDB" id="9805070at2"/>
<dbReference type="InterPro" id="IPR036779">
    <property type="entry name" value="LysM_dom_sf"/>
</dbReference>
<dbReference type="PANTHER" id="PTHR21666:SF270">
    <property type="entry name" value="MUREIN HYDROLASE ACTIVATOR ENVC"/>
    <property type="match status" value="1"/>
</dbReference>
<feature type="chain" id="PRO_5011486966" evidence="2">
    <location>
        <begin position="26"/>
        <end position="418"/>
    </location>
</feature>
<evidence type="ECO:0000256" key="1">
    <source>
        <dbReference type="SAM" id="MobiDB-lite"/>
    </source>
</evidence>
<dbReference type="Gene3D" id="2.70.70.10">
    <property type="entry name" value="Glucose Permease (Domain IIA)"/>
    <property type="match status" value="1"/>
</dbReference>
<dbReference type="Pfam" id="PF01551">
    <property type="entry name" value="Peptidase_M23"/>
    <property type="match status" value="1"/>
</dbReference>
<dbReference type="PANTHER" id="PTHR21666">
    <property type="entry name" value="PEPTIDASE-RELATED"/>
    <property type="match status" value="1"/>
</dbReference>
<evidence type="ECO:0000313" key="5">
    <source>
        <dbReference type="Proteomes" id="UP000199513"/>
    </source>
</evidence>
<dbReference type="CDD" id="cd00118">
    <property type="entry name" value="LysM"/>
    <property type="match status" value="1"/>
</dbReference>
<dbReference type="AlphaFoldDB" id="A0A1I2C9C2"/>
<keyword evidence="5" id="KW-1185">Reference proteome</keyword>
<reference evidence="4 5" key="1">
    <citation type="submission" date="2016-10" db="EMBL/GenBank/DDBJ databases">
        <authorList>
            <person name="de Groot N.N."/>
        </authorList>
    </citation>
    <scope>NUCLEOTIDE SEQUENCE [LARGE SCALE GENOMIC DNA]</scope>
    <source>
        <strain>GEY</strain>
        <strain evidence="5">DSM 9560</strain>
    </source>
</reference>
<dbReference type="Gene3D" id="3.10.350.10">
    <property type="entry name" value="LysM domain"/>
    <property type="match status" value="1"/>
</dbReference>
<dbReference type="Pfam" id="PF01476">
    <property type="entry name" value="LysM"/>
    <property type="match status" value="1"/>
</dbReference>
<dbReference type="STRING" id="1003.SAMN04488541_1004150"/>
<evidence type="ECO:0000259" key="3">
    <source>
        <dbReference type="PROSITE" id="PS51782"/>
    </source>
</evidence>
<keyword evidence="2" id="KW-0732">Signal</keyword>
<dbReference type="GO" id="GO:0004222">
    <property type="term" value="F:metalloendopeptidase activity"/>
    <property type="evidence" value="ECO:0007669"/>
    <property type="project" value="TreeGrafter"/>
</dbReference>
<keyword evidence="4" id="KW-0378">Hydrolase</keyword>
<dbReference type="SUPFAM" id="SSF54106">
    <property type="entry name" value="LysM domain"/>
    <property type="match status" value="1"/>
</dbReference>
<dbReference type="InterPro" id="IPR011055">
    <property type="entry name" value="Dup_hybrid_motif"/>
</dbReference>
<dbReference type="InterPro" id="IPR016047">
    <property type="entry name" value="M23ase_b-sheet_dom"/>
</dbReference>
<feature type="signal peptide" evidence="2">
    <location>
        <begin position="1"/>
        <end position="25"/>
    </location>
</feature>
<dbReference type="EMBL" id="FONY01000004">
    <property type="protein sequence ID" value="SFE64818.1"/>
    <property type="molecule type" value="Genomic_DNA"/>
</dbReference>
<gene>
    <name evidence="4" type="ORF">SAMN04488541_1004150</name>
</gene>
<dbReference type="SUPFAM" id="SSF51261">
    <property type="entry name" value="Duplicated hybrid motif"/>
    <property type="match status" value="1"/>
</dbReference>
<feature type="domain" description="LysM" evidence="3">
    <location>
        <begin position="373"/>
        <end position="417"/>
    </location>
</feature>
<name>A0A1I2C9C2_9BACT</name>
<dbReference type="InterPro" id="IPR050570">
    <property type="entry name" value="Cell_wall_metabolism_enzyme"/>
</dbReference>
<protein>
    <submittedName>
        <fullName evidence="4">Murein DD-endopeptidase MepM and murein hydrolase activator NlpD, contain LysM domain</fullName>
    </submittedName>
</protein>
<feature type="region of interest" description="Disordered" evidence="1">
    <location>
        <begin position="76"/>
        <end position="108"/>
    </location>
</feature>
<proteinExistence type="predicted"/>
<evidence type="ECO:0000256" key="2">
    <source>
        <dbReference type="SAM" id="SignalP"/>
    </source>
</evidence>
<dbReference type="RefSeq" id="WP_091540157.1">
    <property type="nucleotide sequence ID" value="NZ_FONY01000004.1"/>
</dbReference>
<sequence length="418" mass="48316">MKTNLRLLIAMSFLFVFFSSTNTLAQQKKRSFKQRVGDFIELKIINKIWTPSEADSLKGNVLTSKEEDSLRDSLFLNPSGREEMNTSLKNSQENEKTGGASLIENNTTDKAQMRQIEETFKDLAKTVIKDTTYIRNLIRKVYETPLDLSEPVSMMREDNSNFYDVETKKIVMVTEELAIDCVWVTLTNYYAIWDTKSINPYQYDIDTFKDTLDIQLYDSAQNQNWALPLASIKVNSNFGFRRYRWHPGIDLDLNIGDPVYATFDGIVRISNYAKGGYGRYVVLRHYNGLETLYAHLSKSLVEVGQEVKAGQEIGKGGNTGRSTGPHLHYEVRYQGHTFNPAEIYDFELNRIKTNLFRLSPDHFKHLTNRRQVIYHIVEKGDTLSTLSQYYGISIRNLCRFNRISANTKLKIGRRLRVR</sequence>
<dbReference type="InterPro" id="IPR018392">
    <property type="entry name" value="LysM"/>
</dbReference>
<dbReference type="SMART" id="SM00257">
    <property type="entry name" value="LysM"/>
    <property type="match status" value="1"/>
</dbReference>
<dbReference type="PROSITE" id="PS51782">
    <property type="entry name" value="LYSM"/>
    <property type="match status" value="1"/>
</dbReference>
<dbReference type="Proteomes" id="UP000199513">
    <property type="component" value="Unassembled WGS sequence"/>
</dbReference>
<evidence type="ECO:0000313" key="4">
    <source>
        <dbReference type="EMBL" id="SFE64818.1"/>
    </source>
</evidence>